<dbReference type="Gene3D" id="3.40.50.300">
    <property type="entry name" value="P-loop containing nucleotide triphosphate hydrolases"/>
    <property type="match status" value="1"/>
</dbReference>
<name>C8PSJ2_9SPIR</name>
<sequence>MTAAGEAGSTLSGEERQRIAIARALLKDARHTPRTAWLGPEFAGCDRCTI</sequence>
<protein>
    <recommendedName>
        <fullName evidence="3">ABC transporter domain-containing protein</fullName>
    </recommendedName>
</protein>
<gene>
    <name evidence="1" type="ORF">TREVI0001_2540</name>
</gene>
<reference evidence="1 2" key="1">
    <citation type="submission" date="2009-07" db="EMBL/GenBank/DDBJ databases">
        <authorList>
            <person name="Madupu R."/>
            <person name="Sebastian Y."/>
            <person name="Durkin A.S."/>
            <person name="Torralba M."/>
            <person name="Methe B."/>
            <person name="Sutton G.G."/>
            <person name="Strausberg R.L."/>
            <person name="Nelson K.E."/>
        </authorList>
    </citation>
    <scope>NUCLEOTIDE SEQUENCE [LARGE SCALE GENOMIC DNA]</scope>
    <source>
        <strain evidence="1 2">ATCC 35580</strain>
    </source>
</reference>
<organism evidence="1 2">
    <name type="scientific">Treponema vincentii ATCC 35580</name>
    <dbReference type="NCBI Taxonomy" id="596324"/>
    <lineage>
        <taxon>Bacteria</taxon>
        <taxon>Pseudomonadati</taxon>
        <taxon>Spirochaetota</taxon>
        <taxon>Spirochaetia</taxon>
        <taxon>Spirochaetales</taxon>
        <taxon>Treponemataceae</taxon>
        <taxon>Treponema</taxon>
    </lineage>
</organism>
<dbReference type="RefSeq" id="WP_006189568.1">
    <property type="nucleotide sequence ID" value="NZ_ACYH01000050.1"/>
</dbReference>
<evidence type="ECO:0008006" key="3">
    <source>
        <dbReference type="Google" id="ProtNLM"/>
    </source>
</evidence>
<dbReference type="AlphaFoldDB" id="C8PSJ2"/>
<dbReference type="InterPro" id="IPR027417">
    <property type="entry name" value="P-loop_NTPase"/>
</dbReference>
<dbReference type="Proteomes" id="UP000004509">
    <property type="component" value="Unassembled WGS sequence"/>
</dbReference>
<evidence type="ECO:0000313" key="2">
    <source>
        <dbReference type="Proteomes" id="UP000004509"/>
    </source>
</evidence>
<comment type="caution">
    <text evidence="1">The sequence shown here is derived from an EMBL/GenBank/DDBJ whole genome shotgun (WGS) entry which is preliminary data.</text>
</comment>
<proteinExistence type="predicted"/>
<dbReference type="STRING" id="596324.TREVI0001_2540"/>
<accession>C8PSJ2</accession>
<dbReference type="OrthoDB" id="6828292at2"/>
<evidence type="ECO:0000313" key="1">
    <source>
        <dbReference type="EMBL" id="EEV19614.1"/>
    </source>
</evidence>
<dbReference type="EMBL" id="ACYH01000050">
    <property type="protein sequence ID" value="EEV19614.1"/>
    <property type="molecule type" value="Genomic_DNA"/>
</dbReference>
<dbReference type="SUPFAM" id="SSF52540">
    <property type="entry name" value="P-loop containing nucleoside triphosphate hydrolases"/>
    <property type="match status" value="1"/>
</dbReference>